<gene>
    <name evidence="1" type="ORF">HNQ88_002977</name>
</gene>
<dbReference type="EMBL" id="JAVDQD010000003">
    <property type="protein sequence ID" value="MDR6239929.1"/>
    <property type="molecule type" value="Genomic_DNA"/>
</dbReference>
<reference evidence="1" key="1">
    <citation type="submission" date="2023-07" db="EMBL/GenBank/DDBJ databases">
        <title>Genomic Encyclopedia of Type Strains, Phase IV (KMG-IV): sequencing the most valuable type-strain genomes for metagenomic binning, comparative biology and taxonomic classification.</title>
        <authorList>
            <person name="Goeker M."/>
        </authorList>
    </citation>
    <scope>NUCLEOTIDE SEQUENCE</scope>
    <source>
        <strain evidence="1">DSM 26174</strain>
    </source>
</reference>
<comment type="caution">
    <text evidence="1">The sequence shown here is derived from an EMBL/GenBank/DDBJ whole genome shotgun (WGS) entry which is preliminary data.</text>
</comment>
<organism evidence="1 2">
    <name type="scientific">Aureibacter tunicatorum</name>
    <dbReference type="NCBI Taxonomy" id="866807"/>
    <lineage>
        <taxon>Bacteria</taxon>
        <taxon>Pseudomonadati</taxon>
        <taxon>Bacteroidota</taxon>
        <taxon>Cytophagia</taxon>
        <taxon>Cytophagales</taxon>
        <taxon>Persicobacteraceae</taxon>
        <taxon>Aureibacter</taxon>
    </lineage>
</organism>
<name>A0AAE3XR59_9BACT</name>
<protein>
    <submittedName>
        <fullName evidence="1">Uncharacterized protein</fullName>
    </submittedName>
</protein>
<dbReference type="Proteomes" id="UP001185092">
    <property type="component" value="Unassembled WGS sequence"/>
</dbReference>
<keyword evidence="2" id="KW-1185">Reference proteome</keyword>
<sequence>MMFDRILPGGASIFEDIKCNSETYEILLNEYIIQDKIKLKGIEIKLFEVEIIHLIRVKNYLIRKYSIKNDKIRNSALYFFYLNYHIYIFQPKILLMRYYEKSPSFIEKYIDQINENSTNNLTKIIFNEIDEIFSNIENDDSIEKILKKISEMNKDKKLKIINFN</sequence>
<evidence type="ECO:0000313" key="1">
    <source>
        <dbReference type="EMBL" id="MDR6239929.1"/>
    </source>
</evidence>
<dbReference type="AlphaFoldDB" id="A0AAE3XR59"/>
<accession>A0AAE3XR59</accession>
<dbReference type="RefSeq" id="WP_309939734.1">
    <property type="nucleotide sequence ID" value="NZ_AP025305.1"/>
</dbReference>
<evidence type="ECO:0000313" key="2">
    <source>
        <dbReference type="Proteomes" id="UP001185092"/>
    </source>
</evidence>
<proteinExistence type="predicted"/>